<protein>
    <submittedName>
        <fullName evidence="5">Carboxylesterase 16</fullName>
    </submittedName>
</protein>
<feature type="signal peptide" evidence="3">
    <location>
        <begin position="1"/>
        <end position="25"/>
    </location>
</feature>
<name>A0A7D5YVQ6_9NEOP</name>
<dbReference type="PANTHER" id="PTHR43903">
    <property type="entry name" value="NEUROLIGIN"/>
    <property type="match status" value="1"/>
</dbReference>
<dbReference type="Gene3D" id="3.40.50.1820">
    <property type="entry name" value="alpha/beta hydrolase"/>
    <property type="match status" value="1"/>
</dbReference>
<reference evidence="5" key="1">
    <citation type="journal article" date="2019" name="Sci. Rep.">
        <title>Antennal transcriptome analyses and olfactory protein identification in an important wood-boring moth pest, Streltzoviella insularis (Lepidoptera: Cossidae).</title>
        <authorList>
            <person name="Yang Y"/>
            <person name="Li W"/>
            <person name="Tao J Zong.S."/>
        </authorList>
    </citation>
    <scope>NUCLEOTIDE SEQUENCE</scope>
    <source>
        <tissue evidence="5">Antennae</tissue>
    </source>
</reference>
<comment type="similarity">
    <text evidence="1">Belongs to the type-B carboxylesterase/lipase family.</text>
</comment>
<proteinExistence type="evidence at transcript level"/>
<keyword evidence="2" id="KW-0325">Glycoprotein</keyword>
<evidence type="ECO:0000256" key="3">
    <source>
        <dbReference type="SAM" id="SignalP"/>
    </source>
</evidence>
<feature type="domain" description="Carboxylesterase type B" evidence="4">
    <location>
        <begin position="51"/>
        <end position="584"/>
    </location>
</feature>
<reference evidence="5" key="2">
    <citation type="submission" date="2020-04" db="EMBL/GenBank/DDBJ databases">
        <authorList>
            <person name="Yang Y."/>
        </authorList>
    </citation>
    <scope>NUCLEOTIDE SEQUENCE</scope>
    <source>
        <tissue evidence="5">Antennae</tissue>
    </source>
</reference>
<dbReference type="InterPro" id="IPR029058">
    <property type="entry name" value="AB_hydrolase_fold"/>
</dbReference>
<evidence type="ECO:0000313" key="5">
    <source>
        <dbReference type="EMBL" id="QLI62128.1"/>
    </source>
</evidence>
<evidence type="ECO:0000256" key="1">
    <source>
        <dbReference type="ARBA" id="ARBA00005964"/>
    </source>
</evidence>
<feature type="chain" id="PRO_5027663619" evidence="3">
    <location>
        <begin position="26"/>
        <end position="672"/>
    </location>
</feature>
<dbReference type="InterPro" id="IPR051093">
    <property type="entry name" value="Neuroligin/BSAL"/>
</dbReference>
<keyword evidence="3" id="KW-0732">Signal</keyword>
<sequence length="672" mass="73051">MFRLPLCCVVNVVVLVAWWPSPTNAVVGGAPAAAPEPDAAVVFVQRYGRSARIEGFKDDKMGYYSFLGLRYAEPPVGPKRFQRPIRQILFGEQSAIRQCLPCPQRDPLRPGRIIGNEDCLCLNVYAPKMPGDEQGCPVVFFIHGGNYKSGSIVSYGGQHLTQKDTILVTAQYRLGISGFFSTGQRDASGNTGLFDLHAALAWINDYIEFFGGDPTRVVVMGQGSGGSAASLLALSGEGRNAAGVIALSGTPLSPGAVRNDPAKHATELANRTGCPSKPAERLLICLRKLPIEKIIQADLDLTMGMVDAKSFLNEISGRTGFGARVEGEHDLRSLPPIVSEQPAESLDKKTQRCPLLTGVTSAETSRAVLGKYSGFLSDQLSKVHDFIKKDIIGGLHDVVNDVRGLIPVNPAIEKVIPITDYYQALFDRQMNTMDGLIQIAEATGDALFNFPAYQTVRAWSAAGPAYLYSFEHVGNLSKGAHFLPGVPLADEGEGKEVYKQNGPSHGDELAYIFEPLDNDGNPVGELVSSVDGRVRENFLNLISKFAHNLSPVHEDNKTLLDLLPFSQDNEQFIKIGQEIKTDSKFRFCEMGLWGVMTDRITGDSCQNIIGNLLKLPKSPLNPPTIPAIVPIPDPVAVVTPKLQLVPNLINNNKEKQTPSIIPKKLPFGFMNY</sequence>
<dbReference type="Pfam" id="PF00135">
    <property type="entry name" value="COesterase"/>
    <property type="match status" value="1"/>
</dbReference>
<dbReference type="InterPro" id="IPR002018">
    <property type="entry name" value="CarbesteraseB"/>
</dbReference>
<organism evidence="5">
    <name type="scientific">Streltzoviella insularis</name>
    <dbReference type="NCBI Taxonomy" id="1206366"/>
    <lineage>
        <taxon>Eukaryota</taxon>
        <taxon>Metazoa</taxon>
        <taxon>Ecdysozoa</taxon>
        <taxon>Arthropoda</taxon>
        <taxon>Hexapoda</taxon>
        <taxon>Insecta</taxon>
        <taxon>Pterygota</taxon>
        <taxon>Neoptera</taxon>
        <taxon>Endopterygota</taxon>
        <taxon>Lepidoptera</taxon>
        <taxon>Glossata</taxon>
        <taxon>Ditrysia</taxon>
        <taxon>Cossoidea</taxon>
        <taxon>Cossidae</taxon>
        <taxon>Cossinae</taxon>
        <taxon>Streltzoviella</taxon>
    </lineage>
</organism>
<evidence type="ECO:0000256" key="2">
    <source>
        <dbReference type="ARBA" id="ARBA00023180"/>
    </source>
</evidence>
<dbReference type="AlphaFoldDB" id="A0A7D5YVQ6"/>
<dbReference type="EMBL" id="MT386844">
    <property type="protein sequence ID" value="QLI62128.1"/>
    <property type="molecule type" value="mRNA"/>
</dbReference>
<accession>A0A7D5YVQ6</accession>
<evidence type="ECO:0000259" key="4">
    <source>
        <dbReference type="Pfam" id="PF00135"/>
    </source>
</evidence>
<dbReference type="SUPFAM" id="SSF53474">
    <property type="entry name" value="alpha/beta-Hydrolases"/>
    <property type="match status" value="1"/>
</dbReference>